<feature type="transmembrane region" description="Helical" evidence="6">
    <location>
        <begin position="252"/>
        <end position="281"/>
    </location>
</feature>
<evidence type="ECO:0000256" key="5">
    <source>
        <dbReference type="SAM" id="MobiDB-lite"/>
    </source>
</evidence>
<evidence type="ECO:0000256" key="3">
    <source>
        <dbReference type="ARBA" id="ARBA00022989"/>
    </source>
</evidence>
<feature type="transmembrane region" description="Helical" evidence="6">
    <location>
        <begin position="376"/>
        <end position="396"/>
    </location>
</feature>
<dbReference type="InterPro" id="IPR013525">
    <property type="entry name" value="ABC2_TM"/>
</dbReference>
<name>A0ABS7ZJD8_9MICO</name>
<evidence type="ECO:0000256" key="4">
    <source>
        <dbReference type="ARBA" id="ARBA00023136"/>
    </source>
</evidence>
<comment type="subcellular location">
    <subcellularLocation>
        <location evidence="1">Membrane</location>
        <topology evidence="1">Multi-pass membrane protein</topology>
    </subcellularLocation>
</comment>
<comment type="caution">
    <text evidence="8">The sequence shown here is derived from an EMBL/GenBank/DDBJ whole genome shotgun (WGS) entry which is preliminary data.</text>
</comment>
<evidence type="ECO:0000256" key="2">
    <source>
        <dbReference type="ARBA" id="ARBA00022692"/>
    </source>
</evidence>
<keyword evidence="2 6" id="KW-0812">Transmembrane</keyword>
<proteinExistence type="predicted"/>
<evidence type="ECO:0000256" key="1">
    <source>
        <dbReference type="ARBA" id="ARBA00004141"/>
    </source>
</evidence>
<feature type="domain" description="ABC-2 type transporter transmembrane" evidence="7">
    <location>
        <begin position="49"/>
        <end position="396"/>
    </location>
</feature>
<evidence type="ECO:0000256" key="6">
    <source>
        <dbReference type="SAM" id="Phobius"/>
    </source>
</evidence>
<feature type="transmembrane region" description="Helical" evidence="6">
    <location>
        <begin position="293"/>
        <end position="314"/>
    </location>
</feature>
<dbReference type="Proteomes" id="UP001319870">
    <property type="component" value="Unassembled WGS sequence"/>
</dbReference>
<sequence length="422" mass="43564">MTAPTHTDPHAGLDRAGRQPGGPGSAAPPNRAAWILVMNREIVVRALNKTFLIGLVVSVAIIAALAAFMAWQGSKTESFAVVVTGGDTTATAAVEAGEAIAVAQDTNAELTVLDVADADAARTALTDGDAEAWLHPADDPADGWVLTGQSDPDSTLTRLLTAGLQQEVLESNAAAAGTSVAELTAGSALTTDRVDGSAVDSQTLFFASFALALLFFIGALGSGQMIAGSVVEEKQSRLVEIMATAVPLRHLLAGKILGSSIVALAQNVVFAVVGLVALSFTPTAAILPSLSSSLVWFVLFFAVGFMGMAALYAVAGALASRTEDLQHTTTPMTMAIMGIYFLTFSASGTFATVLSYVPVANIVSMPVRVLSGDALWWEPVVSLLVLVAFTLVAVLVSERAYRGALLQTGGRIGWKRAFAAAS</sequence>
<feature type="region of interest" description="Disordered" evidence="5">
    <location>
        <begin position="1"/>
        <end position="26"/>
    </location>
</feature>
<keyword evidence="3 6" id="KW-1133">Transmembrane helix</keyword>
<feature type="transmembrane region" description="Helical" evidence="6">
    <location>
        <begin position="50"/>
        <end position="71"/>
    </location>
</feature>
<keyword evidence="9" id="KW-1185">Reference proteome</keyword>
<dbReference type="EMBL" id="JAIXCQ010000010">
    <property type="protein sequence ID" value="MCA5894456.1"/>
    <property type="molecule type" value="Genomic_DNA"/>
</dbReference>
<keyword evidence="4 6" id="KW-0472">Membrane</keyword>
<dbReference type="RefSeq" id="WP_225566223.1">
    <property type="nucleotide sequence ID" value="NZ_JAIXCQ010000010.1"/>
</dbReference>
<organism evidence="8 9">
    <name type="scientific">Isoptericola luteus</name>
    <dbReference type="NCBI Taxonomy" id="2879484"/>
    <lineage>
        <taxon>Bacteria</taxon>
        <taxon>Bacillati</taxon>
        <taxon>Actinomycetota</taxon>
        <taxon>Actinomycetes</taxon>
        <taxon>Micrococcales</taxon>
        <taxon>Promicromonosporaceae</taxon>
        <taxon>Isoptericola</taxon>
    </lineage>
</organism>
<reference evidence="8 9" key="1">
    <citation type="submission" date="2021-09" db="EMBL/GenBank/DDBJ databases">
        <title>Isoptericola luteus sp. nov., a novel bacterium isolated from Harbin, the capital city of Heilongjiang province.</title>
        <authorList>
            <person name="Li J."/>
        </authorList>
    </citation>
    <scope>NUCLEOTIDE SEQUENCE [LARGE SCALE GENOMIC DNA]</scope>
    <source>
        <strain evidence="8 9">NEAU-Y5</strain>
    </source>
</reference>
<gene>
    <name evidence="8" type="ORF">LEP48_14025</name>
</gene>
<protein>
    <submittedName>
        <fullName evidence="8">ABC transporter permease</fullName>
    </submittedName>
</protein>
<accession>A0ABS7ZJD8</accession>
<evidence type="ECO:0000313" key="9">
    <source>
        <dbReference type="Proteomes" id="UP001319870"/>
    </source>
</evidence>
<feature type="transmembrane region" description="Helical" evidence="6">
    <location>
        <begin position="335"/>
        <end position="356"/>
    </location>
</feature>
<evidence type="ECO:0000259" key="7">
    <source>
        <dbReference type="Pfam" id="PF12698"/>
    </source>
</evidence>
<dbReference type="Pfam" id="PF12698">
    <property type="entry name" value="ABC2_membrane_3"/>
    <property type="match status" value="1"/>
</dbReference>
<feature type="compositionally biased region" description="Basic and acidic residues" evidence="5">
    <location>
        <begin position="7"/>
        <end position="17"/>
    </location>
</feature>
<feature type="transmembrane region" description="Helical" evidence="6">
    <location>
        <begin position="204"/>
        <end position="231"/>
    </location>
</feature>
<evidence type="ECO:0000313" key="8">
    <source>
        <dbReference type="EMBL" id="MCA5894456.1"/>
    </source>
</evidence>